<dbReference type="EMBL" id="CP030840">
    <property type="protein sequence ID" value="AXC12615.1"/>
    <property type="molecule type" value="Genomic_DNA"/>
</dbReference>
<reference evidence="2 3" key="1">
    <citation type="journal article" date="2018" name="Front. Microbiol.">
        <title>Hydrolytic Capabilities as a Key to Environmental Success: Chitinolytic and Cellulolytic Acidobacteria From Acidic Sub-arctic Soils and Boreal Peatlands.</title>
        <authorList>
            <person name="Belova S.E."/>
            <person name="Ravin N.V."/>
            <person name="Pankratov T.A."/>
            <person name="Rakitin A.L."/>
            <person name="Ivanova A.A."/>
            <person name="Beletsky A.V."/>
            <person name="Mardanov A.V."/>
            <person name="Sinninghe Damste J.S."/>
            <person name="Dedysh S.N."/>
        </authorList>
    </citation>
    <scope>NUCLEOTIDE SEQUENCE [LARGE SCALE GENOMIC DNA]</scope>
    <source>
        <strain evidence="2 3">SBC82</strain>
    </source>
</reference>
<dbReference type="Pfam" id="PF24298">
    <property type="entry name" value="DUF7482"/>
    <property type="match status" value="1"/>
</dbReference>
<proteinExistence type="predicted"/>
<organism evidence="2 3">
    <name type="scientific">Acidisarcina polymorpha</name>
    <dbReference type="NCBI Taxonomy" id="2211140"/>
    <lineage>
        <taxon>Bacteria</taxon>
        <taxon>Pseudomonadati</taxon>
        <taxon>Acidobacteriota</taxon>
        <taxon>Terriglobia</taxon>
        <taxon>Terriglobales</taxon>
        <taxon>Acidobacteriaceae</taxon>
        <taxon>Acidisarcina</taxon>
    </lineage>
</organism>
<dbReference type="InterPro" id="IPR055905">
    <property type="entry name" value="DUF7482"/>
</dbReference>
<dbReference type="KEGG" id="abas:ACPOL_3324"/>
<dbReference type="Proteomes" id="UP000253606">
    <property type="component" value="Chromosome"/>
</dbReference>
<dbReference type="AlphaFoldDB" id="A0A2Z5G1T9"/>
<protein>
    <recommendedName>
        <fullName evidence="1">DUF7482 domain-containing protein</fullName>
    </recommendedName>
</protein>
<feature type="domain" description="DUF7482" evidence="1">
    <location>
        <begin position="121"/>
        <end position="280"/>
    </location>
</feature>
<keyword evidence="3" id="KW-1185">Reference proteome</keyword>
<accession>A0A2Z5G1T9</accession>
<gene>
    <name evidence="2" type="ORF">ACPOL_3324</name>
</gene>
<name>A0A2Z5G1T9_9BACT</name>
<evidence type="ECO:0000313" key="2">
    <source>
        <dbReference type="EMBL" id="AXC12615.1"/>
    </source>
</evidence>
<evidence type="ECO:0000259" key="1">
    <source>
        <dbReference type="Pfam" id="PF24298"/>
    </source>
</evidence>
<sequence>MQLLNTGQVDATAGTITIPLYKGKVKSTGKTAWYVLTDVSDQGVAQELGLNYSAKLNFINAAARTGNLDAEGNIVFDKGTVNFAPVRNIVPGPEGAEFPPKSAVPGETGDANYSPYVSISNAQGVIYNAPMVAYDVDASQINFPKGHVDYTKVHDQVVAIDPINMTVTLNLINGFSFGRPVWYISMDASIPLAAAIEHNTYAPLMGKLLLGNDDSFASPIERIFIATNGVEGCENPRRQGLSADLNDGHRPNNTLGGIPTIALDYSPAWDANLYTWTDEAISKGYRQQLREEFQILTYAQDGLITGASATAPFGSAGFSINCPIVQRLD</sequence>
<evidence type="ECO:0000313" key="3">
    <source>
        <dbReference type="Proteomes" id="UP000253606"/>
    </source>
</evidence>